<name>A0A1G6W0L7_9NOCA</name>
<dbReference type="SUPFAM" id="SSF52540">
    <property type="entry name" value="P-loop containing nucleoside triphosphate hydrolases"/>
    <property type="match status" value="1"/>
</dbReference>
<keyword evidence="5" id="KW-0029">Amino-acid transport</keyword>
<dbReference type="InterPro" id="IPR052156">
    <property type="entry name" value="BCAA_Transport_ATP-bd_LivF"/>
</dbReference>
<evidence type="ECO:0000313" key="8">
    <source>
        <dbReference type="Proteomes" id="UP000199417"/>
    </source>
</evidence>
<dbReference type="GO" id="GO:0016887">
    <property type="term" value="F:ATP hydrolysis activity"/>
    <property type="evidence" value="ECO:0007669"/>
    <property type="project" value="InterPro"/>
</dbReference>
<reference evidence="7 8" key="1">
    <citation type="submission" date="2016-10" db="EMBL/GenBank/DDBJ databases">
        <authorList>
            <person name="de Groot N.N."/>
        </authorList>
    </citation>
    <scope>NUCLEOTIDE SEQUENCE [LARGE SCALE GENOMIC DNA]</scope>
    <source>
        <strain evidence="7 8">JCM 11308</strain>
    </source>
</reference>
<dbReference type="CDD" id="cd03224">
    <property type="entry name" value="ABC_TM1139_LivF_branched"/>
    <property type="match status" value="1"/>
</dbReference>
<dbReference type="SMART" id="SM00382">
    <property type="entry name" value="AAA"/>
    <property type="match status" value="1"/>
</dbReference>
<evidence type="ECO:0000256" key="4">
    <source>
        <dbReference type="ARBA" id="ARBA00022840"/>
    </source>
</evidence>
<feature type="domain" description="ABC transporter" evidence="6">
    <location>
        <begin position="4"/>
        <end position="232"/>
    </location>
</feature>
<dbReference type="PANTHER" id="PTHR43820:SF4">
    <property type="entry name" value="HIGH-AFFINITY BRANCHED-CHAIN AMINO ACID TRANSPORT ATP-BINDING PROTEIN LIVF"/>
    <property type="match status" value="1"/>
</dbReference>
<dbReference type="Proteomes" id="UP000199417">
    <property type="component" value="Unassembled WGS sequence"/>
</dbReference>
<keyword evidence="3" id="KW-0547">Nucleotide-binding</keyword>
<dbReference type="STRING" id="168276.SAMN05444580_105208"/>
<dbReference type="EMBL" id="FNAB01000005">
    <property type="protein sequence ID" value="SDD59432.1"/>
    <property type="molecule type" value="Genomic_DNA"/>
</dbReference>
<dbReference type="PANTHER" id="PTHR43820">
    <property type="entry name" value="HIGH-AFFINITY BRANCHED-CHAIN AMINO ACID TRANSPORT ATP-BINDING PROTEIN LIVF"/>
    <property type="match status" value="1"/>
</dbReference>
<dbReference type="AlphaFoldDB" id="A0A1G6W0L7"/>
<dbReference type="GO" id="GO:0005524">
    <property type="term" value="F:ATP binding"/>
    <property type="evidence" value="ECO:0007669"/>
    <property type="project" value="UniProtKB-KW"/>
</dbReference>
<evidence type="ECO:0000256" key="3">
    <source>
        <dbReference type="ARBA" id="ARBA00022741"/>
    </source>
</evidence>
<dbReference type="InterPro" id="IPR003439">
    <property type="entry name" value="ABC_transporter-like_ATP-bd"/>
</dbReference>
<evidence type="ECO:0000313" key="7">
    <source>
        <dbReference type="EMBL" id="SDD59432.1"/>
    </source>
</evidence>
<dbReference type="Pfam" id="PF00005">
    <property type="entry name" value="ABC_tran"/>
    <property type="match status" value="1"/>
</dbReference>
<accession>A0A1G6W0L7</accession>
<dbReference type="PROSITE" id="PS00211">
    <property type="entry name" value="ABC_TRANSPORTER_1"/>
    <property type="match status" value="1"/>
</dbReference>
<keyword evidence="4 7" id="KW-0067">ATP-binding</keyword>
<evidence type="ECO:0000256" key="2">
    <source>
        <dbReference type="ARBA" id="ARBA00022448"/>
    </source>
</evidence>
<dbReference type="GO" id="GO:0015807">
    <property type="term" value="P:L-amino acid transport"/>
    <property type="evidence" value="ECO:0007669"/>
    <property type="project" value="TreeGrafter"/>
</dbReference>
<evidence type="ECO:0000256" key="5">
    <source>
        <dbReference type="ARBA" id="ARBA00022970"/>
    </source>
</evidence>
<dbReference type="GO" id="GO:0015658">
    <property type="term" value="F:branched-chain amino acid transmembrane transporter activity"/>
    <property type="evidence" value="ECO:0007669"/>
    <property type="project" value="TreeGrafter"/>
</dbReference>
<proteinExistence type="inferred from homology"/>
<keyword evidence="2" id="KW-0813">Transport</keyword>
<protein>
    <submittedName>
        <fullName evidence="7">Branched-chain amino acid transport system ATP-binding protein</fullName>
    </submittedName>
</protein>
<organism evidence="7 8">
    <name type="scientific">Rhodococcus tukisamuensis</name>
    <dbReference type="NCBI Taxonomy" id="168276"/>
    <lineage>
        <taxon>Bacteria</taxon>
        <taxon>Bacillati</taxon>
        <taxon>Actinomycetota</taxon>
        <taxon>Actinomycetes</taxon>
        <taxon>Mycobacteriales</taxon>
        <taxon>Nocardiaceae</taxon>
        <taxon>Rhodococcus</taxon>
    </lineage>
</organism>
<gene>
    <name evidence="7" type="ORF">SAMN05444580_105208</name>
</gene>
<dbReference type="Gene3D" id="3.40.50.300">
    <property type="entry name" value="P-loop containing nucleotide triphosphate hydrolases"/>
    <property type="match status" value="1"/>
</dbReference>
<evidence type="ECO:0000259" key="6">
    <source>
        <dbReference type="PROSITE" id="PS50893"/>
    </source>
</evidence>
<comment type="similarity">
    <text evidence="1">Belongs to the ABC transporter superfamily.</text>
</comment>
<dbReference type="InterPro" id="IPR003593">
    <property type="entry name" value="AAA+_ATPase"/>
</dbReference>
<dbReference type="RefSeq" id="WP_072842534.1">
    <property type="nucleotide sequence ID" value="NZ_FNAB01000005.1"/>
</dbReference>
<dbReference type="PROSITE" id="PS50893">
    <property type="entry name" value="ABC_TRANSPORTER_2"/>
    <property type="match status" value="1"/>
</dbReference>
<sequence length="237" mass="24762">MTTLEVRDICVRYGSAVAVHGATFTAPSGTVTAVVGPNGAGKTSLFGAVYGSTRATGSVTVDGRRVDNLPAARRVREGFAYVPQGRQLFMKMSVLENLRVGADLLGLGKDSVDSALDRFPVLRERAQSYAGVLSGGEQQMLVLGRALLATPKVLLLDEMTTGLAPKIVGQLRTLVTDLAAEGVTVLIAEPSLAALGPIAARGYVMQRGELIVACDDPAELDTAYKQSMGVVDAARGN</sequence>
<dbReference type="InterPro" id="IPR027417">
    <property type="entry name" value="P-loop_NTPase"/>
</dbReference>
<dbReference type="InterPro" id="IPR017871">
    <property type="entry name" value="ABC_transporter-like_CS"/>
</dbReference>
<evidence type="ECO:0000256" key="1">
    <source>
        <dbReference type="ARBA" id="ARBA00005417"/>
    </source>
</evidence>
<keyword evidence="8" id="KW-1185">Reference proteome</keyword>